<evidence type="ECO:0008006" key="3">
    <source>
        <dbReference type="Google" id="ProtNLM"/>
    </source>
</evidence>
<gene>
    <name evidence="1" type="ORF">SAMN04244550_02114</name>
</gene>
<evidence type="ECO:0000313" key="1">
    <source>
        <dbReference type="EMBL" id="SDF37028.1"/>
    </source>
</evidence>
<proteinExistence type="predicted"/>
<accession>A0A1G7KID9</accession>
<dbReference type="AlphaFoldDB" id="A0A1G7KID9"/>
<dbReference type="CDD" id="cd07178">
    <property type="entry name" value="terB_like_YebE"/>
    <property type="match status" value="1"/>
</dbReference>
<dbReference type="Proteomes" id="UP000183812">
    <property type="component" value="Unassembled WGS sequence"/>
</dbReference>
<dbReference type="RefSeq" id="WP_074554127.1">
    <property type="nucleotide sequence ID" value="NZ_CP119563.1"/>
</dbReference>
<dbReference type="SUPFAM" id="SSF158682">
    <property type="entry name" value="TerB-like"/>
    <property type="match status" value="1"/>
</dbReference>
<sequence>MSFVKTLATLAVGFAAAKGVQKFQQAGGIDAMKGALRDAGKPGGMAEQMGDWAARMGVPGGKETVSRMLANFGTQAAAATETAQTNIGAMLGSMSAAAGTGAKGLGDMLSTALADPAVAAGAEEHAKLMIRAMIQAAKADGTIDDAERAQILAHLGEASAEEVAFVQAELDRPIDIVGLASDVHEAARVQVYSAALMAITVDTAAEKTYLRSLAAALALDPETVAQVHLGMGKPAA</sequence>
<dbReference type="OrthoDB" id="7866618at2"/>
<protein>
    <recommendedName>
        <fullName evidence="3">Tellurite resistance TerB family protein</fullName>
    </recommendedName>
</protein>
<dbReference type="Pfam" id="PF04391">
    <property type="entry name" value="DUF533"/>
    <property type="match status" value="1"/>
</dbReference>
<dbReference type="InterPro" id="IPR007486">
    <property type="entry name" value="YebE"/>
</dbReference>
<organism evidence="1 2">
    <name type="scientific">Rhodobacter capsulatus</name>
    <name type="common">Rhodopseudomonas capsulata</name>
    <dbReference type="NCBI Taxonomy" id="1061"/>
    <lineage>
        <taxon>Bacteria</taxon>
        <taxon>Pseudomonadati</taxon>
        <taxon>Pseudomonadota</taxon>
        <taxon>Alphaproteobacteria</taxon>
        <taxon>Rhodobacterales</taxon>
        <taxon>Rhodobacter group</taxon>
        <taxon>Rhodobacter</taxon>
    </lineage>
</organism>
<evidence type="ECO:0000313" key="2">
    <source>
        <dbReference type="Proteomes" id="UP000183812"/>
    </source>
</evidence>
<dbReference type="InterPro" id="IPR029024">
    <property type="entry name" value="TerB-like"/>
</dbReference>
<dbReference type="Gene3D" id="1.10.3680.10">
    <property type="entry name" value="TerB-like"/>
    <property type="match status" value="1"/>
</dbReference>
<dbReference type="EMBL" id="FNAY01000010">
    <property type="protein sequence ID" value="SDF37028.1"/>
    <property type="molecule type" value="Genomic_DNA"/>
</dbReference>
<reference evidence="1 2" key="1">
    <citation type="submission" date="2016-10" db="EMBL/GenBank/DDBJ databases">
        <authorList>
            <person name="de Groot N.N."/>
        </authorList>
    </citation>
    <scope>NUCLEOTIDE SEQUENCE [LARGE SCALE GENOMIC DNA]</scope>
    <source>
        <strain evidence="2">DSM 938 / 37b4</strain>
    </source>
</reference>
<name>A0A1G7KID9_RHOCA</name>